<dbReference type="SUPFAM" id="SSF51735">
    <property type="entry name" value="NAD(P)-binding Rossmann-fold domains"/>
    <property type="match status" value="1"/>
</dbReference>
<dbReference type="InterPro" id="IPR020904">
    <property type="entry name" value="Sc_DH/Rdtase_CS"/>
</dbReference>
<dbReference type="PRINTS" id="PR00080">
    <property type="entry name" value="SDRFAMILY"/>
</dbReference>
<evidence type="ECO:0000256" key="1">
    <source>
        <dbReference type="ARBA" id="ARBA00006484"/>
    </source>
</evidence>
<evidence type="ECO:0000313" key="5">
    <source>
        <dbReference type="EMBL" id="MQY06973.1"/>
    </source>
</evidence>
<evidence type="ECO:0000256" key="2">
    <source>
        <dbReference type="ARBA" id="ARBA00023002"/>
    </source>
</evidence>
<proteinExistence type="inferred from homology"/>
<dbReference type="PRINTS" id="PR00081">
    <property type="entry name" value="GDHRDH"/>
</dbReference>
<dbReference type="InterPro" id="IPR036291">
    <property type="entry name" value="NAD(P)-bd_dom_sf"/>
</dbReference>
<dbReference type="OrthoDB" id="9775296at2"/>
<dbReference type="PANTHER" id="PTHR24322">
    <property type="entry name" value="PKSB"/>
    <property type="match status" value="1"/>
</dbReference>
<dbReference type="InterPro" id="IPR057326">
    <property type="entry name" value="KR_dom"/>
</dbReference>
<feature type="domain" description="Ketoreductase" evidence="4">
    <location>
        <begin position="11"/>
        <end position="187"/>
    </location>
</feature>
<dbReference type="SMART" id="SM00822">
    <property type="entry name" value="PKS_KR"/>
    <property type="match status" value="1"/>
</dbReference>
<dbReference type="InterPro" id="IPR002347">
    <property type="entry name" value="SDR_fam"/>
</dbReference>
<keyword evidence="6" id="KW-1185">Reference proteome</keyword>
<gene>
    <name evidence="5" type="primary">hcaB_3</name>
    <name evidence="5" type="ORF">ACRB68_50700</name>
</gene>
<dbReference type="Gene3D" id="3.40.50.720">
    <property type="entry name" value="NAD(P)-binding Rossmann-like Domain"/>
    <property type="match status" value="1"/>
</dbReference>
<name>A0A7K0C0H9_9ACTN</name>
<comment type="caution">
    <text evidence="5">The sequence shown here is derived from an EMBL/GenBank/DDBJ whole genome shotgun (WGS) entry which is preliminary data.</text>
</comment>
<dbReference type="EC" id="1.3.1.87" evidence="5"/>
<reference evidence="5 6" key="1">
    <citation type="submission" date="2019-10" db="EMBL/GenBank/DDBJ databases">
        <title>Actinomadura rubteroloni sp. nov. and Actinomadura macrotermitis sp. nov., isolated from the gut of fungus growing-termite Macrotermes natalensis.</title>
        <authorList>
            <person name="Benndorf R."/>
            <person name="Martin K."/>
            <person name="Kuefner M."/>
            <person name="De Beer W."/>
            <person name="Kaster A.-K."/>
            <person name="Vollmers J."/>
            <person name="Poulsen M."/>
            <person name="Beemelmanns C."/>
        </authorList>
    </citation>
    <scope>NUCLEOTIDE SEQUENCE [LARGE SCALE GENOMIC DNA]</scope>
    <source>
        <strain evidence="5 6">RB68</strain>
    </source>
</reference>
<dbReference type="PANTHER" id="PTHR24322:SF736">
    <property type="entry name" value="RETINOL DEHYDROGENASE 10"/>
    <property type="match status" value="1"/>
</dbReference>
<dbReference type="GO" id="GO:0018498">
    <property type="term" value="F:2,3-dihydroxy-2,3-dihydro-phenylpropionate dehydrogenase activity"/>
    <property type="evidence" value="ECO:0007669"/>
    <property type="project" value="UniProtKB-EC"/>
</dbReference>
<dbReference type="PROSITE" id="PS00061">
    <property type="entry name" value="ADH_SHORT"/>
    <property type="match status" value="1"/>
</dbReference>
<evidence type="ECO:0000313" key="6">
    <source>
        <dbReference type="Proteomes" id="UP000487268"/>
    </source>
</evidence>
<sequence length="282" mass="29856">MRYRPITLPGAVTVITGGAQGIGRETARAFAARGAVVCIGDLDQEKAERTAAELGDRVRAFGVDVTDRASYAAFLDAVTEQAGPVDILVNNAGVMPLGPFLEEPDAVSATTMKVNVDGLIHGMRLVLPGMVARRHGHVANVASLAGKIPIAGMAVYNASKYAAVGLTASVREEMRPHGVSVSAILPSAVRTRLTEGIRLGHGLPTVDPDRIADAVVRSCRTRRAEYAVPGWLGLAQPLLGITPEPAVQAVKRLIGGDRAYRASFGTRGEHDRHLIEQARRHA</sequence>
<protein>
    <submittedName>
        <fullName evidence="5">3-phenylpropionate-dihydrodiol/cinnamic acid-dihydrodiol dehydrogenase</fullName>
        <ecNumber evidence="5">1.3.1.87</ecNumber>
    </submittedName>
</protein>
<comment type="similarity">
    <text evidence="1 3">Belongs to the short-chain dehydrogenases/reductases (SDR) family.</text>
</comment>
<organism evidence="5 6">
    <name type="scientific">Actinomadura macrotermitis</name>
    <dbReference type="NCBI Taxonomy" id="2585200"/>
    <lineage>
        <taxon>Bacteria</taxon>
        <taxon>Bacillati</taxon>
        <taxon>Actinomycetota</taxon>
        <taxon>Actinomycetes</taxon>
        <taxon>Streptosporangiales</taxon>
        <taxon>Thermomonosporaceae</taxon>
        <taxon>Actinomadura</taxon>
    </lineage>
</organism>
<dbReference type="RefSeq" id="WP_153536520.1">
    <property type="nucleotide sequence ID" value="NZ_WEGH01000003.1"/>
</dbReference>
<keyword evidence="2 5" id="KW-0560">Oxidoreductase</keyword>
<dbReference type="NCBIfam" id="NF005878">
    <property type="entry name" value="PRK07825.1"/>
    <property type="match status" value="1"/>
</dbReference>
<evidence type="ECO:0000256" key="3">
    <source>
        <dbReference type="RuleBase" id="RU000363"/>
    </source>
</evidence>
<evidence type="ECO:0000259" key="4">
    <source>
        <dbReference type="SMART" id="SM00822"/>
    </source>
</evidence>
<dbReference type="GO" id="GO:0016616">
    <property type="term" value="F:oxidoreductase activity, acting on the CH-OH group of donors, NAD or NADP as acceptor"/>
    <property type="evidence" value="ECO:0007669"/>
    <property type="project" value="TreeGrafter"/>
</dbReference>
<accession>A0A7K0C0H9</accession>
<dbReference type="Pfam" id="PF00106">
    <property type="entry name" value="adh_short"/>
    <property type="match status" value="1"/>
</dbReference>
<dbReference type="AlphaFoldDB" id="A0A7K0C0H9"/>
<dbReference type="EMBL" id="WEGH01000003">
    <property type="protein sequence ID" value="MQY06973.1"/>
    <property type="molecule type" value="Genomic_DNA"/>
</dbReference>
<dbReference type="Proteomes" id="UP000487268">
    <property type="component" value="Unassembled WGS sequence"/>
</dbReference>